<gene>
    <name evidence="2" type="ORF">HJC23_006925</name>
</gene>
<dbReference type="InterPro" id="IPR019546">
    <property type="entry name" value="TAT_signal_bac_arc"/>
</dbReference>
<feature type="chain" id="PRO_5044855533" evidence="1">
    <location>
        <begin position="23"/>
        <end position="298"/>
    </location>
</feature>
<dbReference type="AlphaFoldDB" id="A0ABD3QCR9"/>
<accession>A0ABD3QCR9</accession>
<evidence type="ECO:0000313" key="2">
    <source>
        <dbReference type="EMBL" id="KAL3797887.1"/>
    </source>
</evidence>
<sequence length="298" mass="31737">MAPSMISAAAFALAIFSRSTSAFAPITPQTTRGNFVSSSSLTATNEKRKSDAVATSRRGFMENIASATAAIAGVSSVWMAPSPALAYGLKKTNEKLASYGLPPLSKVPDGFSDLAEIYGKGANRSPLLVTFGFPLDWVVTLPSQDVNGEDGTIQAGEYAKGDTATFFIVPGEGKVSNIHDKDKNFFKSALIAAISQKGSNIYQDFKILKTTPVTADNQNYMLVDFKYTLLTGAGFEVERTGVASVTSVGDGVQLLWSASIAARFKNKTEGALRSIVGSFRCYADGLNFSADLRRDDLM</sequence>
<dbReference type="NCBIfam" id="TIGR01409">
    <property type="entry name" value="TAT_signal_seq"/>
    <property type="match status" value="1"/>
</dbReference>
<proteinExistence type="predicted"/>
<name>A0ABD3QCR9_9STRA</name>
<keyword evidence="3" id="KW-1185">Reference proteome</keyword>
<dbReference type="PROSITE" id="PS51318">
    <property type="entry name" value="TAT"/>
    <property type="match status" value="1"/>
</dbReference>
<dbReference type="Proteomes" id="UP001516023">
    <property type="component" value="Unassembled WGS sequence"/>
</dbReference>
<dbReference type="InterPro" id="IPR006311">
    <property type="entry name" value="TAT_signal"/>
</dbReference>
<evidence type="ECO:0000256" key="1">
    <source>
        <dbReference type="SAM" id="SignalP"/>
    </source>
</evidence>
<keyword evidence="1" id="KW-0732">Signal</keyword>
<evidence type="ECO:0000313" key="3">
    <source>
        <dbReference type="Proteomes" id="UP001516023"/>
    </source>
</evidence>
<organism evidence="2 3">
    <name type="scientific">Cyclotella cryptica</name>
    <dbReference type="NCBI Taxonomy" id="29204"/>
    <lineage>
        <taxon>Eukaryota</taxon>
        <taxon>Sar</taxon>
        <taxon>Stramenopiles</taxon>
        <taxon>Ochrophyta</taxon>
        <taxon>Bacillariophyta</taxon>
        <taxon>Coscinodiscophyceae</taxon>
        <taxon>Thalassiosirophycidae</taxon>
        <taxon>Stephanodiscales</taxon>
        <taxon>Stephanodiscaceae</taxon>
        <taxon>Cyclotella</taxon>
    </lineage>
</organism>
<comment type="caution">
    <text evidence="2">The sequence shown here is derived from an EMBL/GenBank/DDBJ whole genome shotgun (WGS) entry which is preliminary data.</text>
</comment>
<feature type="signal peptide" evidence="1">
    <location>
        <begin position="1"/>
        <end position="22"/>
    </location>
</feature>
<reference evidence="2 3" key="1">
    <citation type="journal article" date="2020" name="G3 (Bethesda)">
        <title>Improved Reference Genome for Cyclotella cryptica CCMP332, a Model for Cell Wall Morphogenesis, Salinity Adaptation, and Lipid Production in Diatoms (Bacillariophyta).</title>
        <authorList>
            <person name="Roberts W.R."/>
            <person name="Downey K.M."/>
            <person name="Ruck E.C."/>
            <person name="Traller J.C."/>
            <person name="Alverson A.J."/>
        </authorList>
    </citation>
    <scope>NUCLEOTIDE SEQUENCE [LARGE SCALE GENOMIC DNA]</scope>
    <source>
        <strain evidence="2 3">CCMP332</strain>
    </source>
</reference>
<dbReference type="EMBL" id="JABMIG020000051">
    <property type="protein sequence ID" value="KAL3797887.1"/>
    <property type="molecule type" value="Genomic_DNA"/>
</dbReference>
<protein>
    <submittedName>
        <fullName evidence="2">Uncharacterized protein</fullName>
    </submittedName>
</protein>